<feature type="chain" id="PRO_5006865690" evidence="1">
    <location>
        <begin position="18"/>
        <end position="206"/>
    </location>
</feature>
<dbReference type="AlphaFoldDB" id="A0A0V0H412"/>
<reference evidence="2" key="1">
    <citation type="submission" date="2015-12" db="EMBL/GenBank/DDBJ databases">
        <title>Gene expression during late stages of embryo sac development: a critical building block for successful pollen-pistil interactions.</title>
        <authorList>
            <person name="Liu Y."/>
            <person name="Joly V."/>
            <person name="Sabar M."/>
            <person name="Matton D.P."/>
        </authorList>
    </citation>
    <scope>NUCLEOTIDE SEQUENCE</scope>
</reference>
<evidence type="ECO:0000256" key="1">
    <source>
        <dbReference type="SAM" id="SignalP"/>
    </source>
</evidence>
<evidence type="ECO:0000313" key="2">
    <source>
        <dbReference type="EMBL" id="JAP14278.1"/>
    </source>
</evidence>
<keyword evidence="1" id="KW-0732">Signal</keyword>
<accession>A0A0V0H412</accession>
<protein>
    <submittedName>
        <fullName evidence="2">Putative ovule protein</fullName>
    </submittedName>
</protein>
<sequence length="206" mass="24156">MTTFVFFILMYSQVSISLMDVSVVPESALSETSNSHPRPPKGNIDLFSGPPIQIPPQLTPMDREARVLSTAKLSSLRSLRFQGNFSNLFLVYHLSERQHFFRAWISLSTLRSLLIHGHFSTYSFFYLIDSHNKDSFVSYHQCRIKRVVYAESRRLNPKTQKKYKSSKEPKTPNSVQKRKFIYENMYKMHKTEINNRARGEIKRRTK</sequence>
<feature type="signal peptide" evidence="1">
    <location>
        <begin position="1"/>
        <end position="17"/>
    </location>
</feature>
<organism evidence="2">
    <name type="scientific">Solanum chacoense</name>
    <name type="common">Chaco potato</name>
    <dbReference type="NCBI Taxonomy" id="4108"/>
    <lineage>
        <taxon>Eukaryota</taxon>
        <taxon>Viridiplantae</taxon>
        <taxon>Streptophyta</taxon>
        <taxon>Embryophyta</taxon>
        <taxon>Tracheophyta</taxon>
        <taxon>Spermatophyta</taxon>
        <taxon>Magnoliopsida</taxon>
        <taxon>eudicotyledons</taxon>
        <taxon>Gunneridae</taxon>
        <taxon>Pentapetalae</taxon>
        <taxon>asterids</taxon>
        <taxon>lamiids</taxon>
        <taxon>Solanales</taxon>
        <taxon>Solanaceae</taxon>
        <taxon>Solanoideae</taxon>
        <taxon>Solaneae</taxon>
        <taxon>Solanum</taxon>
    </lineage>
</organism>
<proteinExistence type="predicted"/>
<name>A0A0V0H412_SOLCH</name>
<feature type="non-terminal residue" evidence="2">
    <location>
        <position position="206"/>
    </location>
</feature>
<dbReference type="EMBL" id="GEDG01026788">
    <property type="protein sequence ID" value="JAP14278.1"/>
    <property type="molecule type" value="Transcribed_RNA"/>
</dbReference>